<feature type="domain" description="AB hydrolase-1" evidence="1">
    <location>
        <begin position="61"/>
        <end position="308"/>
    </location>
</feature>
<dbReference type="Proteomes" id="UP000216991">
    <property type="component" value="Unassembled WGS sequence"/>
</dbReference>
<dbReference type="InterPro" id="IPR050228">
    <property type="entry name" value="Carboxylesterase_BioH"/>
</dbReference>
<protein>
    <recommendedName>
        <fullName evidence="1">AB hydrolase-1 domain-containing protein</fullName>
    </recommendedName>
</protein>
<dbReference type="Gene3D" id="3.40.50.1820">
    <property type="entry name" value="alpha/beta hydrolase"/>
    <property type="match status" value="1"/>
</dbReference>
<evidence type="ECO:0000259" key="1">
    <source>
        <dbReference type="Pfam" id="PF12697"/>
    </source>
</evidence>
<dbReference type="OrthoDB" id="9804723at2"/>
<dbReference type="InterPro" id="IPR000639">
    <property type="entry name" value="Epox_hydrolase-like"/>
</dbReference>
<dbReference type="InterPro" id="IPR029058">
    <property type="entry name" value="AB_hydrolase_fold"/>
</dbReference>
<dbReference type="Pfam" id="PF12697">
    <property type="entry name" value="Abhydrolase_6"/>
    <property type="match status" value="1"/>
</dbReference>
<dbReference type="SUPFAM" id="SSF53474">
    <property type="entry name" value="alpha/beta-Hydrolases"/>
    <property type="match status" value="1"/>
</dbReference>
<dbReference type="GO" id="GO:0003824">
    <property type="term" value="F:catalytic activity"/>
    <property type="evidence" value="ECO:0007669"/>
    <property type="project" value="InterPro"/>
</dbReference>
<accession>A0A255YRD1</accession>
<evidence type="ECO:0000313" key="2">
    <source>
        <dbReference type="EMBL" id="OYQ31185.1"/>
    </source>
</evidence>
<gene>
    <name evidence="2" type="ORF">CHU93_05125</name>
</gene>
<name>A0A255YRD1_9SPHN</name>
<keyword evidence="3" id="KW-1185">Reference proteome</keyword>
<dbReference type="EMBL" id="NOXT01000090">
    <property type="protein sequence ID" value="OYQ31185.1"/>
    <property type="molecule type" value="Genomic_DNA"/>
</dbReference>
<proteinExistence type="predicted"/>
<comment type="caution">
    <text evidence="2">The sequence shown here is derived from an EMBL/GenBank/DDBJ whole genome shotgun (WGS) entry which is preliminary data.</text>
</comment>
<evidence type="ECO:0000313" key="3">
    <source>
        <dbReference type="Proteomes" id="UP000216991"/>
    </source>
</evidence>
<dbReference type="PANTHER" id="PTHR43194:SF2">
    <property type="entry name" value="PEROXISOMAL MEMBRANE PROTEIN LPX1"/>
    <property type="match status" value="1"/>
</dbReference>
<organism evidence="2 3">
    <name type="scientific">Sandarakinorhabdus cyanobacteriorum</name>
    <dbReference type="NCBI Taxonomy" id="1981098"/>
    <lineage>
        <taxon>Bacteria</taxon>
        <taxon>Pseudomonadati</taxon>
        <taxon>Pseudomonadota</taxon>
        <taxon>Alphaproteobacteria</taxon>
        <taxon>Sphingomonadales</taxon>
        <taxon>Sphingosinicellaceae</taxon>
        <taxon>Sandarakinorhabdus</taxon>
    </lineage>
</organism>
<dbReference type="InterPro" id="IPR000073">
    <property type="entry name" value="AB_hydrolase_1"/>
</dbReference>
<dbReference type="AlphaFoldDB" id="A0A255YRD1"/>
<dbReference type="PRINTS" id="PR00412">
    <property type="entry name" value="EPOXHYDRLASE"/>
</dbReference>
<reference evidence="2 3" key="1">
    <citation type="submission" date="2017-07" db="EMBL/GenBank/DDBJ databases">
        <title>Sandarakinorhabdus cyanobacteriorum sp. nov., a novel bacterium isolated from cyanobacterial aggregates in a eutrophic lake.</title>
        <authorList>
            <person name="Cai H."/>
        </authorList>
    </citation>
    <scope>NUCLEOTIDE SEQUENCE [LARGE SCALE GENOMIC DNA]</scope>
    <source>
        <strain evidence="2 3">TH057</strain>
    </source>
</reference>
<dbReference type="PANTHER" id="PTHR43194">
    <property type="entry name" value="HYDROLASE ALPHA/BETA FOLD FAMILY"/>
    <property type="match status" value="1"/>
</dbReference>
<sequence>MCAIRPYWRRTRPYWRAGWQISALAETARAAIAGRMDRISITTAAGPVSALQAGSGPRLHFAHATGMNAALYRGLLAPLADDFAITASDARGHGLTGLDADPAGLTAWEDFAYDLLRLIDVIDGGSRWILAGHSMGATVSLLAAALRPDRVAGLVLLDPPMLPFEVARAVRAGAVVPNPMADQAARRRGVFASRAEARAAYHGRGVFRSWSDADLDAYLDGGMIDSAAGAELACRPAFEAATFRAVSPNVELALAQLQCPFILLAGEEGSTVRDPELAIFAAHSACLEARRLPGTSHFLPLEQPEAVRTAIRRISSSCREP</sequence>